<dbReference type="SUPFAM" id="SSF51445">
    <property type="entry name" value="(Trans)glycosidases"/>
    <property type="match status" value="1"/>
</dbReference>
<dbReference type="Pfam" id="PF17137">
    <property type="entry name" value="DUF5110"/>
    <property type="match status" value="1"/>
</dbReference>
<dbReference type="Pfam" id="PF13802">
    <property type="entry name" value="Gal_mutarotas_2"/>
    <property type="match status" value="1"/>
</dbReference>
<dbReference type="Gene3D" id="2.60.40.1180">
    <property type="entry name" value="Golgi alpha-mannosidase II"/>
    <property type="match status" value="2"/>
</dbReference>
<dbReference type="AlphaFoldDB" id="A0A7X0RUG2"/>
<proteinExistence type="inferred from homology"/>
<feature type="compositionally biased region" description="Basic and acidic residues" evidence="3">
    <location>
        <begin position="142"/>
        <end position="162"/>
    </location>
</feature>
<dbReference type="GO" id="GO:0004553">
    <property type="term" value="F:hydrolase activity, hydrolyzing O-glycosyl compounds"/>
    <property type="evidence" value="ECO:0007669"/>
    <property type="project" value="InterPro"/>
</dbReference>
<dbReference type="Gene3D" id="3.20.20.80">
    <property type="entry name" value="Glycosidases"/>
    <property type="match status" value="1"/>
</dbReference>
<dbReference type="InterPro" id="IPR025887">
    <property type="entry name" value="Glyco_hydro_31_N_dom"/>
</dbReference>
<comment type="caution">
    <text evidence="8">The sequence shown here is derived from an EMBL/GenBank/DDBJ whole genome shotgun (WGS) entry which is preliminary data.</text>
</comment>
<keyword evidence="9" id="KW-1185">Reference proteome</keyword>
<accession>A0A7X0RUG2</accession>
<dbReference type="CDD" id="cd14752">
    <property type="entry name" value="GH31_N"/>
    <property type="match status" value="1"/>
</dbReference>
<sequence length="712" mass="80135">MDNAQGLTWRKQASGIWSAKLGSPPELNPLSVTGMKPKLTALERMNTAELPFSLEEIETERTSGGWMLRIPLTQHEQVYGFGLQFMKMNHRGRTRYLRVNSDPKQDTGESHAPVPFYVTDRGYGLLINTARIVTVHCGSTVRRGERSEGEARDRNSDSHWKATPDSGKIEILLPMEGAEIVLFAGETMLDVVRRYNLFSGGGTLPPRWGLGFWHRVPTGYDSSDVIREALEFRERGIPCDVIGLEPGWHSKSYPVTFDWSPERFPNPAEFMKTMEKMGFRVNLWEHPYVSPEAEGYEDVAGLSGNYSVWGGAAPDYSLPEVQDWYSGLHERKHADIGIAGYKLDECDGSELTGHSWMFPAHARFPSGYDGEQMRQLYGLLLQQLTSGLFRRRNRRTYGLVRASNAGAAPLPYVLYSDLYDHRQFVRALCNSSFSGLLWTPEVRSAANAEDWVRRMQTVCFSPLAMLNAWGDGTKPWSYPEAEPIVRRYIKLRMRLIPYLYSVFAQYDAEGTPPFLAMPLIPDRGPARRKNTEGRGGTVPDTAEGAYGRSGGDLWDDQYMIGGSLLVAPMFAGETSRKVYLPEGVWYGLETGERWTGGQAIHIQASLDRIPVFVRDGAVLPLMPALPAVPRAGERVPLDIYHFGESPGRFLLYEDDGETFDYEQGDCAWRTLEVRKRDDGTFAGSVSGHPDPKASGYESFRWHFAQTRLTMDD</sequence>
<dbReference type="EMBL" id="JACJVP010000041">
    <property type="protein sequence ID" value="MBB6673820.1"/>
    <property type="molecule type" value="Genomic_DNA"/>
</dbReference>
<dbReference type="InterPro" id="IPR000322">
    <property type="entry name" value="Glyco_hydro_31_TIM"/>
</dbReference>
<dbReference type="SUPFAM" id="SSF74650">
    <property type="entry name" value="Galactose mutarotase-like"/>
    <property type="match status" value="1"/>
</dbReference>
<dbReference type="SUPFAM" id="SSF51011">
    <property type="entry name" value="Glycosyl hydrolase domain"/>
    <property type="match status" value="1"/>
</dbReference>
<dbReference type="Pfam" id="PF21365">
    <property type="entry name" value="Glyco_hydro_31_3rd"/>
    <property type="match status" value="1"/>
</dbReference>
<feature type="domain" description="Glycosyl hydrolase family 31 C-terminal" evidence="7">
    <location>
        <begin position="554"/>
        <end position="619"/>
    </location>
</feature>
<dbReference type="CDD" id="cd06592">
    <property type="entry name" value="GH31_NET37"/>
    <property type="match status" value="1"/>
</dbReference>
<dbReference type="InterPro" id="IPR017853">
    <property type="entry name" value="GH"/>
</dbReference>
<reference evidence="8 9" key="1">
    <citation type="submission" date="2020-08" db="EMBL/GenBank/DDBJ databases">
        <title>Cohnella phylogeny.</title>
        <authorList>
            <person name="Dunlap C."/>
        </authorList>
    </citation>
    <scope>NUCLEOTIDE SEQUENCE [LARGE SCALE GENOMIC DNA]</scope>
    <source>
        <strain evidence="8 9">DSM 28246</strain>
    </source>
</reference>
<keyword evidence="2" id="KW-0378">Hydrolase</keyword>
<evidence type="ECO:0000259" key="4">
    <source>
        <dbReference type="Pfam" id="PF01055"/>
    </source>
</evidence>
<evidence type="ECO:0000256" key="1">
    <source>
        <dbReference type="ARBA" id="ARBA00007806"/>
    </source>
</evidence>
<dbReference type="GO" id="GO:0005975">
    <property type="term" value="P:carbohydrate metabolic process"/>
    <property type="evidence" value="ECO:0007669"/>
    <property type="project" value="InterPro"/>
</dbReference>
<dbReference type="InterPro" id="IPR048395">
    <property type="entry name" value="Glyco_hydro_31_C"/>
</dbReference>
<comment type="similarity">
    <text evidence="1 2">Belongs to the glycosyl hydrolase 31 family.</text>
</comment>
<evidence type="ECO:0000313" key="8">
    <source>
        <dbReference type="EMBL" id="MBB6673820.1"/>
    </source>
</evidence>
<dbReference type="InterPro" id="IPR011013">
    <property type="entry name" value="Gal_mutarotase_sf_dom"/>
</dbReference>
<dbReference type="GO" id="GO:0030246">
    <property type="term" value="F:carbohydrate binding"/>
    <property type="evidence" value="ECO:0007669"/>
    <property type="project" value="InterPro"/>
</dbReference>
<dbReference type="InterPro" id="IPR013780">
    <property type="entry name" value="Glyco_hydro_b"/>
</dbReference>
<keyword evidence="2" id="KW-0326">Glycosidase</keyword>
<feature type="domain" description="Glycoside hydrolase family 31 TIM barrel" evidence="4">
    <location>
        <begin position="203"/>
        <end position="501"/>
    </location>
</feature>
<evidence type="ECO:0000256" key="3">
    <source>
        <dbReference type="SAM" id="MobiDB-lite"/>
    </source>
</evidence>
<dbReference type="InterPro" id="IPR033403">
    <property type="entry name" value="DUF5110"/>
</dbReference>
<feature type="region of interest" description="Disordered" evidence="3">
    <location>
        <begin position="141"/>
        <end position="162"/>
    </location>
</feature>
<evidence type="ECO:0000259" key="6">
    <source>
        <dbReference type="Pfam" id="PF17137"/>
    </source>
</evidence>
<dbReference type="Proteomes" id="UP000547209">
    <property type="component" value="Unassembled WGS sequence"/>
</dbReference>
<feature type="domain" description="DUF5110" evidence="6">
    <location>
        <begin position="637"/>
        <end position="678"/>
    </location>
</feature>
<gene>
    <name evidence="8" type="ORF">H7C19_24360</name>
</gene>
<evidence type="ECO:0000259" key="7">
    <source>
        <dbReference type="Pfam" id="PF21365"/>
    </source>
</evidence>
<protein>
    <submittedName>
        <fullName evidence="8">DUF5110 domain-containing protein</fullName>
    </submittedName>
</protein>
<dbReference type="Pfam" id="PF01055">
    <property type="entry name" value="Glyco_hydro_31_2nd"/>
    <property type="match status" value="1"/>
</dbReference>
<organism evidence="8 9">
    <name type="scientific">Cohnella nanjingensis</name>
    <dbReference type="NCBI Taxonomy" id="1387779"/>
    <lineage>
        <taxon>Bacteria</taxon>
        <taxon>Bacillati</taxon>
        <taxon>Bacillota</taxon>
        <taxon>Bacilli</taxon>
        <taxon>Bacillales</taxon>
        <taxon>Paenibacillaceae</taxon>
        <taxon>Cohnella</taxon>
    </lineage>
</organism>
<name>A0A7X0RUG2_9BACL</name>
<evidence type="ECO:0000313" key="9">
    <source>
        <dbReference type="Proteomes" id="UP000547209"/>
    </source>
</evidence>
<dbReference type="RefSeq" id="WP_185671668.1">
    <property type="nucleotide sequence ID" value="NZ_JACJVP010000041.1"/>
</dbReference>
<evidence type="ECO:0000259" key="5">
    <source>
        <dbReference type="Pfam" id="PF13802"/>
    </source>
</evidence>
<dbReference type="Gene3D" id="2.60.40.1760">
    <property type="entry name" value="glycosyl hydrolase (family 31)"/>
    <property type="match status" value="1"/>
</dbReference>
<dbReference type="PANTHER" id="PTHR22762:SF144">
    <property type="entry name" value="ALPHA-XYLOSIDASE"/>
    <property type="match status" value="1"/>
</dbReference>
<feature type="domain" description="Glycoside hydrolase family 31 N-terminal" evidence="5">
    <location>
        <begin position="68"/>
        <end position="132"/>
    </location>
</feature>
<feature type="region of interest" description="Disordered" evidence="3">
    <location>
        <begin position="525"/>
        <end position="548"/>
    </location>
</feature>
<dbReference type="PANTHER" id="PTHR22762">
    <property type="entry name" value="ALPHA-GLUCOSIDASE"/>
    <property type="match status" value="1"/>
</dbReference>
<evidence type="ECO:0000256" key="2">
    <source>
        <dbReference type="RuleBase" id="RU361185"/>
    </source>
</evidence>